<keyword evidence="5" id="KW-1185">Reference proteome</keyword>
<evidence type="ECO:0000313" key="5">
    <source>
        <dbReference type="Proteomes" id="UP000683246"/>
    </source>
</evidence>
<dbReference type="InterPro" id="IPR001647">
    <property type="entry name" value="HTH_TetR"/>
</dbReference>
<dbReference type="Pfam" id="PF13972">
    <property type="entry name" value="TetR"/>
    <property type="match status" value="1"/>
</dbReference>
<dbReference type="InterPro" id="IPR025722">
    <property type="entry name" value="TetR"/>
</dbReference>
<keyword evidence="1 2" id="KW-0238">DNA-binding</keyword>
<dbReference type="SUPFAM" id="SSF46689">
    <property type="entry name" value="Homeodomain-like"/>
    <property type="match status" value="1"/>
</dbReference>
<evidence type="ECO:0000256" key="1">
    <source>
        <dbReference type="ARBA" id="ARBA00023125"/>
    </source>
</evidence>
<dbReference type="RefSeq" id="WP_212695269.1">
    <property type="nucleotide sequence ID" value="NZ_CP058649.1"/>
</dbReference>
<evidence type="ECO:0000259" key="3">
    <source>
        <dbReference type="PROSITE" id="PS50977"/>
    </source>
</evidence>
<dbReference type="Proteomes" id="UP000683246">
    <property type="component" value="Chromosome"/>
</dbReference>
<dbReference type="InterPro" id="IPR009057">
    <property type="entry name" value="Homeodomain-like_sf"/>
</dbReference>
<dbReference type="PRINTS" id="PR00455">
    <property type="entry name" value="HTHTETR"/>
</dbReference>
<name>A0A8J8MNB6_9FIRM</name>
<feature type="DNA-binding region" description="H-T-H motif" evidence="2">
    <location>
        <begin position="32"/>
        <end position="51"/>
    </location>
</feature>
<dbReference type="EMBL" id="CP058649">
    <property type="protein sequence ID" value="QUI24577.1"/>
    <property type="molecule type" value="Genomic_DNA"/>
</dbReference>
<dbReference type="AlphaFoldDB" id="A0A8J8MNB6"/>
<dbReference type="KEGG" id="vpy:HZI73_20725"/>
<dbReference type="InterPro" id="IPR050624">
    <property type="entry name" value="HTH-type_Tx_Regulator"/>
</dbReference>
<organism evidence="4 5">
    <name type="scientific">Vallitalea pronyensis</name>
    <dbReference type="NCBI Taxonomy" id="1348613"/>
    <lineage>
        <taxon>Bacteria</taxon>
        <taxon>Bacillati</taxon>
        <taxon>Bacillota</taxon>
        <taxon>Clostridia</taxon>
        <taxon>Lachnospirales</taxon>
        <taxon>Vallitaleaceae</taxon>
        <taxon>Vallitalea</taxon>
    </lineage>
</organism>
<dbReference type="Pfam" id="PF00440">
    <property type="entry name" value="TetR_N"/>
    <property type="match status" value="1"/>
</dbReference>
<dbReference type="PROSITE" id="PS50977">
    <property type="entry name" value="HTH_TETR_2"/>
    <property type="match status" value="1"/>
</dbReference>
<dbReference type="PANTHER" id="PTHR43479">
    <property type="entry name" value="ACREF/ENVCD OPERON REPRESSOR-RELATED"/>
    <property type="match status" value="1"/>
</dbReference>
<proteinExistence type="predicted"/>
<accession>A0A8J8MNB6</accession>
<gene>
    <name evidence="4" type="ORF">HZI73_20725</name>
</gene>
<evidence type="ECO:0000313" key="4">
    <source>
        <dbReference type="EMBL" id="QUI24577.1"/>
    </source>
</evidence>
<reference evidence="4" key="1">
    <citation type="submission" date="2020-07" db="EMBL/GenBank/DDBJ databases">
        <title>Vallitalea pronyensis genome.</title>
        <authorList>
            <person name="Postec A."/>
        </authorList>
    </citation>
    <scope>NUCLEOTIDE SEQUENCE</scope>
    <source>
        <strain evidence="4">FatNI3</strain>
    </source>
</reference>
<protein>
    <submittedName>
        <fullName evidence="4">TetR/AcrR family transcriptional regulator</fullName>
    </submittedName>
</protein>
<evidence type="ECO:0000256" key="2">
    <source>
        <dbReference type="PROSITE-ProRule" id="PRU00335"/>
    </source>
</evidence>
<dbReference type="GO" id="GO:0003677">
    <property type="term" value="F:DNA binding"/>
    <property type="evidence" value="ECO:0007669"/>
    <property type="project" value="UniProtKB-UniRule"/>
</dbReference>
<feature type="domain" description="HTH tetR-type" evidence="3">
    <location>
        <begin position="9"/>
        <end position="69"/>
    </location>
</feature>
<dbReference type="Gene3D" id="1.10.357.10">
    <property type="entry name" value="Tetracycline Repressor, domain 2"/>
    <property type="match status" value="1"/>
</dbReference>
<sequence>MNKQQNKKQELKISILETAIKLYNEHGYNTVTVRDIAHALQISPGNITYHYKKKVDLMKAIFELQYDDYKKMDLSSDVDVEGLNTLFHKMISHQQKYYFYFNNIVEIPRYYPELSHIQKQIIGQFYDLYKTILLNFHKKGIVKDPLIQDAYGDIALGLLSIVLFWFEQHELHENIPNHTIVQVLWNNILPSFTDKGVAMYLALEEK</sequence>
<dbReference type="PANTHER" id="PTHR43479:SF11">
    <property type="entry name" value="ACREF_ENVCD OPERON REPRESSOR-RELATED"/>
    <property type="match status" value="1"/>
</dbReference>